<dbReference type="PANTHER" id="PTHR13173">
    <property type="entry name" value="WW DOMAIN BINDING PROTEIN 4"/>
    <property type="match status" value="1"/>
</dbReference>
<dbReference type="GO" id="GO:0003723">
    <property type="term" value="F:RNA binding"/>
    <property type="evidence" value="ECO:0007669"/>
    <property type="project" value="TreeGrafter"/>
</dbReference>
<name>A0A1E3IZY5_9TREE</name>
<dbReference type="SMART" id="SM00451">
    <property type="entry name" value="ZnF_U1"/>
    <property type="match status" value="1"/>
</dbReference>
<accession>A0A1E3IZY5</accession>
<dbReference type="InterPro" id="IPR036236">
    <property type="entry name" value="Znf_C2H2_sf"/>
</dbReference>
<feature type="region of interest" description="Disordered" evidence="6">
    <location>
        <begin position="265"/>
        <end position="337"/>
    </location>
</feature>
<evidence type="ECO:0000256" key="2">
    <source>
        <dbReference type="ARBA" id="ARBA00022723"/>
    </source>
</evidence>
<evidence type="ECO:0000256" key="6">
    <source>
        <dbReference type="SAM" id="MobiDB-lite"/>
    </source>
</evidence>
<dbReference type="EMBL" id="AWGH01000016">
    <property type="protein sequence ID" value="ODN93466.1"/>
    <property type="molecule type" value="Genomic_DNA"/>
</dbReference>
<keyword evidence="5" id="KW-0539">Nucleus</keyword>
<protein>
    <recommendedName>
        <fullName evidence="7">Matrin-type domain-containing protein</fullName>
    </recommendedName>
</protein>
<reference evidence="8 9" key="1">
    <citation type="submission" date="2016-06" db="EMBL/GenBank/DDBJ databases">
        <title>Evolution of pathogenesis and genome organization in the Tremellales.</title>
        <authorList>
            <person name="Cuomo C."/>
            <person name="Litvintseva A."/>
            <person name="Heitman J."/>
            <person name="Chen Y."/>
            <person name="Sun S."/>
            <person name="Springer D."/>
            <person name="Dromer F."/>
            <person name="Young S."/>
            <person name="Zeng Q."/>
            <person name="Chapman S."/>
            <person name="Gujja S."/>
            <person name="Saif S."/>
            <person name="Birren B."/>
        </authorList>
    </citation>
    <scope>NUCLEOTIDE SEQUENCE [LARGE SCALE GENOMIC DNA]</scope>
    <source>
        <strain evidence="8 9">CBS 7118</strain>
    </source>
</reference>
<evidence type="ECO:0000259" key="7">
    <source>
        <dbReference type="PROSITE" id="PS50171"/>
    </source>
</evidence>
<feature type="region of interest" description="Disordered" evidence="6">
    <location>
        <begin position="53"/>
        <end position="113"/>
    </location>
</feature>
<dbReference type="PROSITE" id="PS50171">
    <property type="entry name" value="ZF_MATRIN"/>
    <property type="match status" value="1"/>
</dbReference>
<feature type="compositionally biased region" description="Basic residues" evidence="6">
    <location>
        <begin position="325"/>
        <end position="337"/>
    </location>
</feature>
<dbReference type="GO" id="GO:0000398">
    <property type="term" value="P:mRNA splicing, via spliceosome"/>
    <property type="evidence" value="ECO:0007669"/>
    <property type="project" value="InterPro"/>
</dbReference>
<feature type="compositionally biased region" description="Low complexity" evidence="6">
    <location>
        <begin position="85"/>
        <end position="102"/>
    </location>
</feature>
<evidence type="ECO:0000313" key="9">
    <source>
        <dbReference type="Proteomes" id="UP000094819"/>
    </source>
</evidence>
<dbReference type="InterPro" id="IPR000690">
    <property type="entry name" value="Matrin/U1-C_Znf_C2H2"/>
</dbReference>
<dbReference type="InterPro" id="IPR013085">
    <property type="entry name" value="U1-CZ_Znf_C2H2"/>
</dbReference>
<dbReference type="GeneID" id="30194544"/>
<dbReference type="Gene3D" id="3.30.160.60">
    <property type="entry name" value="Classic Zinc Finger"/>
    <property type="match status" value="1"/>
</dbReference>
<keyword evidence="9" id="KW-1185">Reference proteome</keyword>
<evidence type="ECO:0000256" key="3">
    <source>
        <dbReference type="ARBA" id="ARBA00022771"/>
    </source>
</evidence>
<dbReference type="AlphaFoldDB" id="A0A1E3IZY5"/>
<dbReference type="GO" id="GO:0008270">
    <property type="term" value="F:zinc ion binding"/>
    <property type="evidence" value="ECO:0007669"/>
    <property type="project" value="UniProtKB-KW"/>
</dbReference>
<dbReference type="InterPro" id="IPR040023">
    <property type="entry name" value="WBP4"/>
</dbReference>
<organism evidence="8 9">
    <name type="scientific">Cryptococcus wingfieldii CBS 7118</name>
    <dbReference type="NCBI Taxonomy" id="1295528"/>
    <lineage>
        <taxon>Eukaryota</taxon>
        <taxon>Fungi</taxon>
        <taxon>Dikarya</taxon>
        <taxon>Basidiomycota</taxon>
        <taxon>Agaricomycotina</taxon>
        <taxon>Tremellomycetes</taxon>
        <taxon>Tremellales</taxon>
        <taxon>Cryptococcaceae</taxon>
        <taxon>Cryptococcus</taxon>
    </lineage>
</organism>
<dbReference type="GO" id="GO:0071011">
    <property type="term" value="C:precatalytic spliceosome"/>
    <property type="evidence" value="ECO:0007669"/>
    <property type="project" value="TreeGrafter"/>
</dbReference>
<dbReference type="PANTHER" id="PTHR13173:SF10">
    <property type="entry name" value="WW DOMAIN-BINDING PROTEIN 4"/>
    <property type="match status" value="1"/>
</dbReference>
<dbReference type="OrthoDB" id="191651at2759"/>
<feature type="compositionally biased region" description="Basic and acidic residues" evidence="6">
    <location>
        <begin position="53"/>
        <end position="67"/>
    </location>
</feature>
<keyword evidence="2" id="KW-0479">Metal-binding</keyword>
<feature type="region of interest" description="Disordered" evidence="6">
    <location>
        <begin position="167"/>
        <end position="232"/>
    </location>
</feature>
<feature type="compositionally biased region" description="Low complexity" evidence="6">
    <location>
        <begin position="309"/>
        <end position="319"/>
    </location>
</feature>
<keyword evidence="3" id="KW-0863">Zinc-finger</keyword>
<evidence type="ECO:0000256" key="4">
    <source>
        <dbReference type="ARBA" id="ARBA00022833"/>
    </source>
</evidence>
<comment type="caution">
    <text evidence="8">The sequence shown here is derived from an EMBL/GenBank/DDBJ whole genome shotgun (WGS) entry which is preliminary data.</text>
</comment>
<comment type="subcellular location">
    <subcellularLocation>
        <location evidence="1">Nucleus</location>
    </subcellularLocation>
</comment>
<evidence type="ECO:0000256" key="1">
    <source>
        <dbReference type="ARBA" id="ARBA00004123"/>
    </source>
</evidence>
<keyword evidence="4" id="KW-0862">Zinc</keyword>
<feature type="compositionally biased region" description="Low complexity" evidence="6">
    <location>
        <begin position="68"/>
        <end position="77"/>
    </location>
</feature>
<sequence>MTEYWVSKKQYWCKFCSIYIRDDAPSRRQHESGLKHQGNKERFIRDLYRGGEKAKKEKAEEAREMARIEAAASAAHAQDTASGYSKASSSTPSSTAAAAPAPKTREKPTDKWSNYSTAAQLGFVDEEDAKKTAYEIELEIKGQAGEAGQWEEVILPPPAPIVEAAEVTIGEKRPREEDEEGEGWKFEHKGKKPVFDPYDDDWDPSSLKSLKVKRKEGASSEDAKVAAEETATEVPRVKYEKEAAEIEERGLKREGWSGKLEWNTVKKETGTSKEVKEEADVREEIAKATPEQAAVPARQETVKSEPEVESSSVSESTVASGGGMFKKRRPPPSNRKK</sequence>
<proteinExistence type="predicted"/>
<dbReference type="RefSeq" id="XP_019030571.1">
    <property type="nucleotide sequence ID" value="XM_019177418.1"/>
</dbReference>
<dbReference type="SUPFAM" id="SSF57667">
    <property type="entry name" value="beta-beta-alpha zinc fingers"/>
    <property type="match status" value="1"/>
</dbReference>
<feature type="compositionally biased region" description="Basic and acidic residues" evidence="6">
    <location>
        <begin position="265"/>
        <end position="286"/>
    </location>
</feature>
<evidence type="ECO:0000256" key="5">
    <source>
        <dbReference type="ARBA" id="ARBA00023242"/>
    </source>
</evidence>
<feature type="domain" description="Matrin-type" evidence="7">
    <location>
        <begin position="11"/>
        <end position="42"/>
    </location>
</feature>
<dbReference type="Proteomes" id="UP000094819">
    <property type="component" value="Unassembled WGS sequence"/>
</dbReference>
<dbReference type="Pfam" id="PF06220">
    <property type="entry name" value="zf-U1"/>
    <property type="match status" value="1"/>
</dbReference>
<dbReference type="InterPro" id="IPR003604">
    <property type="entry name" value="Matrin/U1-like-C_Znf_C2H2"/>
</dbReference>
<feature type="compositionally biased region" description="Basic and acidic residues" evidence="6">
    <location>
        <begin position="215"/>
        <end position="227"/>
    </location>
</feature>
<feature type="compositionally biased region" description="Basic and acidic residues" evidence="6">
    <location>
        <begin position="169"/>
        <end position="187"/>
    </location>
</feature>
<evidence type="ECO:0000313" key="8">
    <source>
        <dbReference type="EMBL" id="ODN93466.1"/>
    </source>
</evidence>
<gene>
    <name evidence="8" type="ORF">L198_05331</name>
</gene>